<organism evidence="1 2">
    <name type="scientific">Cichorium intybus</name>
    <name type="common">Chicory</name>
    <dbReference type="NCBI Taxonomy" id="13427"/>
    <lineage>
        <taxon>Eukaryota</taxon>
        <taxon>Viridiplantae</taxon>
        <taxon>Streptophyta</taxon>
        <taxon>Embryophyta</taxon>
        <taxon>Tracheophyta</taxon>
        <taxon>Spermatophyta</taxon>
        <taxon>Magnoliopsida</taxon>
        <taxon>eudicotyledons</taxon>
        <taxon>Gunneridae</taxon>
        <taxon>Pentapetalae</taxon>
        <taxon>asterids</taxon>
        <taxon>campanulids</taxon>
        <taxon>Asterales</taxon>
        <taxon>Asteraceae</taxon>
        <taxon>Cichorioideae</taxon>
        <taxon>Cichorieae</taxon>
        <taxon>Cichoriinae</taxon>
        <taxon>Cichorium</taxon>
    </lineage>
</organism>
<dbReference type="Proteomes" id="UP001055811">
    <property type="component" value="Linkage Group LG08"/>
</dbReference>
<dbReference type="EMBL" id="CM042016">
    <property type="protein sequence ID" value="KAI3698271.1"/>
    <property type="molecule type" value="Genomic_DNA"/>
</dbReference>
<comment type="caution">
    <text evidence="1">The sequence shown here is derived from an EMBL/GenBank/DDBJ whole genome shotgun (WGS) entry which is preliminary data.</text>
</comment>
<accession>A0ACB8ZKL3</accession>
<reference evidence="2" key="1">
    <citation type="journal article" date="2022" name="Mol. Ecol. Resour.">
        <title>The genomes of chicory, endive, great burdock and yacon provide insights into Asteraceae palaeo-polyploidization history and plant inulin production.</title>
        <authorList>
            <person name="Fan W."/>
            <person name="Wang S."/>
            <person name="Wang H."/>
            <person name="Wang A."/>
            <person name="Jiang F."/>
            <person name="Liu H."/>
            <person name="Zhao H."/>
            <person name="Xu D."/>
            <person name="Zhang Y."/>
        </authorList>
    </citation>
    <scope>NUCLEOTIDE SEQUENCE [LARGE SCALE GENOMIC DNA]</scope>
    <source>
        <strain evidence="2">cv. Punajuju</strain>
    </source>
</reference>
<keyword evidence="2" id="KW-1185">Reference proteome</keyword>
<evidence type="ECO:0000313" key="2">
    <source>
        <dbReference type="Proteomes" id="UP001055811"/>
    </source>
</evidence>
<reference evidence="1 2" key="2">
    <citation type="journal article" date="2022" name="Mol. Ecol. Resour.">
        <title>The genomes of chicory, endive, great burdock and yacon provide insights into Asteraceae paleo-polyploidization history and plant inulin production.</title>
        <authorList>
            <person name="Fan W."/>
            <person name="Wang S."/>
            <person name="Wang H."/>
            <person name="Wang A."/>
            <person name="Jiang F."/>
            <person name="Liu H."/>
            <person name="Zhao H."/>
            <person name="Xu D."/>
            <person name="Zhang Y."/>
        </authorList>
    </citation>
    <scope>NUCLEOTIDE SEQUENCE [LARGE SCALE GENOMIC DNA]</scope>
    <source>
        <strain evidence="2">cv. Punajuju</strain>
        <tissue evidence="1">Leaves</tissue>
    </source>
</reference>
<sequence>MDRLHPAITVTNIKNFIPITLEQETGPYTSWAELFKIHCRAYEVLDHILPGEVPAASEAPAVTVTDKDKPKDPPATSKELWKRLDAIVLQWIYGTISTDLLNTIIKPNVTAEDAWTSLSNLFRDNRATRAIYLQNQFSNTKLSSFSNMAAYCKELKILSDKLSNVDAPVTEQQLVLQLIAGLNDQYEGVAMLIQQTTPLPDFSEARSR</sequence>
<evidence type="ECO:0000313" key="1">
    <source>
        <dbReference type="EMBL" id="KAI3698271.1"/>
    </source>
</evidence>
<gene>
    <name evidence="1" type="ORF">L2E82_41677</name>
</gene>
<protein>
    <submittedName>
        <fullName evidence="1">Uncharacterized protein</fullName>
    </submittedName>
</protein>
<proteinExistence type="predicted"/>
<name>A0ACB8ZKL3_CICIN</name>